<evidence type="ECO:0000256" key="1">
    <source>
        <dbReference type="SAM" id="Phobius"/>
    </source>
</evidence>
<reference evidence="2 3" key="1">
    <citation type="submission" date="2016-10" db="EMBL/GenBank/DDBJ databases">
        <authorList>
            <person name="de Groot N.N."/>
        </authorList>
    </citation>
    <scope>NUCLEOTIDE SEQUENCE [LARGE SCALE GENOMIC DNA]</scope>
    <source>
        <strain evidence="2 3">R5</strain>
    </source>
</reference>
<feature type="transmembrane region" description="Helical" evidence="1">
    <location>
        <begin position="96"/>
        <end position="117"/>
    </location>
</feature>
<keyword evidence="1" id="KW-1133">Transmembrane helix</keyword>
<dbReference type="EMBL" id="FMZW01000014">
    <property type="protein sequence ID" value="SDD73568.1"/>
    <property type="molecule type" value="Genomic_DNA"/>
</dbReference>
<evidence type="ECO:0000313" key="2">
    <source>
        <dbReference type="EMBL" id="SDD73568.1"/>
    </source>
</evidence>
<dbReference type="RefSeq" id="WP_092083460.1">
    <property type="nucleotide sequence ID" value="NZ_FMZW01000014.1"/>
</dbReference>
<keyword evidence="1" id="KW-0812">Transmembrane</keyword>
<feature type="transmembrane region" description="Helical" evidence="1">
    <location>
        <begin position="35"/>
        <end position="56"/>
    </location>
</feature>
<dbReference type="InterPro" id="IPR036927">
    <property type="entry name" value="Cyt_c_oxase-like_su1_sf"/>
</dbReference>
<evidence type="ECO:0000313" key="3">
    <source>
        <dbReference type="Proteomes" id="UP000199245"/>
    </source>
</evidence>
<proteinExistence type="predicted"/>
<evidence type="ECO:0008006" key="4">
    <source>
        <dbReference type="Google" id="ProtNLM"/>
    </source>
</evidence>
<name>A0A1G6X619_9BRAD</name>
<keyword evidence="1" id="KW-0472">Membrane</keyword>
<gene>
    <name evidence="2" type="ORF">SAMN05216337_1014161</name>
</gene>
<organism evidence="2 3">
    <name type="scientific">Bradyrhizobium brasilense</name>
    <dbReference type="NCBI Taxonomy" id="1419277"/>
    <lineage>
        <taxon>Bacteria</taxon>
        <taxon>Pseudomonadati</taxon>
        <taxon>Pseudomonadota</taxon>
        <taxon>Alphaproteobacteria</taxon>
        <taxon>Hyphomicrobiales</taxon>
        <taxon>Nitrobacteraceae</taxon>
        <taxon>Bradyrhizobium</taxon>
    </lineage>
</organism>
<accession>A0A1G6X619</accession>
<dbReference type="Proteomes" id="UP000199245">
    <property type="component" value="Unassembled WGS sequence"/>
</dbReference>
<feature type="transmembrane region" description="Helical" evidence="1">
    <location>
        <begin position="68"/>
        <end position="90"/>
    </location>
</feature>
<sequence>MIGSLMMCVSVLVLLFGMLAGIAMGIQHDFTLGPAHAHLNLVGGVLLFLFGLYYRLVPEAGSMLLARIQGWLHIVGGVLFPAGVAAVLLKGPSFEAAPIVGSLLVVAAMALFTVVVFRTSRA</sequence>
<dbReference type="AlphaFoldDB" id="A0A1G6X619"/>
<protein>
    <recommendedName>
        <fullName evidence="4">Cytochrome-c oxidase</fullName>
    </recommendedName>
</protein>
<dbReference type="Gene3D" id="1.20.210.10">
    <property type="entry name" value="Cytochrome c oxidase-like, subunit I domain"/>
    <property type="match status" value="1"/>
</dbReference>